<proteinExistence type="predicted"/>
<name>K0RUQ5_THAOC</name>
<organism evidence="2 3">
    <name type="scientific">Thalassiosira oceanica</name>
    <name type="common">Marine diatom</name>
    <dbReference type="NCBI Taxonomy" id="159749"/>
    <lineage>
        <taxon>Eukaryota</taxon>
        <taxon>Sar</taxon>
        <taxon>Stramenopiles</taxon>
        <taxon>Ochrophyta</taxon>
        <taxon>Bacillariophyta</taxon>
        <taxon>Coscinodiscophyceae</taxon>
        <taxon>Thalassiosirophycidae</taxon>
        <taxon>Thalassiosirales</taxon>
        <taxon>Thalassiosiraceae</taxon>
        <taxon>Thalassiosira</taxon>
    </lineage>
</organism>
<dbReference type="Proteomes" id="UP000266841">
    <property type="component" value="Unassembled WGS sequence"/>
</dbReference>
<gene>
    <name evidence="2" type="ORF">THAOC_24025</name>
</gene>
<evidence type="ECO:0000313" key="2">
    <source>
        <dbReference type="EMBL" id="EJK56144.1"/>
    </source>
</evidence>
<sequence>MFYQLEREFILHRVLASADGGGADAVAAARGGEPGGGALQGRPAHAQEVPEPPAQGRLVHQRQVQEADQEEAQEVAR</sequence>
<dbReference type="EMBL" id="AGNL01032319">
    <property type="protein sequence ID" value="EJK56144.1"/>
    <property type="molecule type" value="Genomic_DNA"/>
</dbReference>
<feature type="non-terminal residue" evidence="2">
    <location>
        <position position="77"/>
    </location>
</feature>
<accession>K0RUQ5</accession>
<protein>
    <submittedName>
        <fullName evidence="2">Uncharacterized protein</fullName>
    </submittedName>
</protein>
<evidence type="ECO:0000256" key="1">
    <source>
        <dbReference type="SAM" id="MobiDB-lite"/>
    </source>
</evidence>
<keyword evidence="3" id="KW-1185">Reference proteome</keyword>
<comment type="caution">
    <text evidence="2">The sequence shown here is derived from an EMBL/GenBank/DDBJ whole genome shotgun (WGS) entry which is preliminary data.</text>
</comment>
<evidence type="ECO:0000313" key="3">
    <source>
        <dbReference type="Proteomes" id="UP000266841"/>
    </source>
</evidence>
<dbReference type="AlphaFoldDB" id="K0RUQ5"/>
<feature type="compositionally biased region" description="Acidic residues" evidence="1">
    <location>
        <begin position="67"/>
        <end position="77"/>
    </location>
</feature>
<reference evidence="2 3" key="1">
    <citation type="journal article" date="2012" name="Genome Biol.">
        <title>Genome and low-iron response of an oceanic diatom adapted to chronic iron limitation.</title>
        <authorList>
            <person name="Lommer M."/>
            <person name="Specht M."/>
            <person name="Roy A.S."/>
            <person name="Kraemer L."/>
            <person name="Andreson R."/>
            <person name="Gutowska M.A."/>
            <person name="Wolf J."/>
            <person name="Bergner S.V."/>
            <person name="Schilhabel M.B."/>
            <person name="Klostermeier U.C."/>
            <person name="Beiko R.G."/>
            <person name="Rosenstiel P."/>
            <person name="Hippler M."/>
            <person name="Laroche J."/>
        </authorList>
    </citation>
    <scope>NUCLEOTIDE SEQUENCE [LARGE SCALE GENOMIC DNA]</scope>
    <source>
        <strain evidence="2 3">CCMP1005</strain>
    </source>
</reference>
<feature type="region of interest" description="Disordered" evidence="1">
    <location>
        <begin position="24"/>
        <end position="77"/>
    </location>
</feature>